<protein>
    <submittedName>
        <fullName evidence="5">DUF86 domain-containing protein</fullName>
    </submittedName>
</protein>
<sequence>MVDEVRVERLLRSLSSDLAYLRAEAIAGPERRADPAWLRAVKYTFVTGIEAAVDVAQHFCAAEGWGPLSNNGDALRVLGRHGVLEPDLAARLAAAVGFRNVLVHEYVDVDDGIVVDRLADLSDLDDFVSAIASWLRQL</sequence>
<gene>
    <name evidence="5" type="ORF">ACFPBZ_04990</name>
</gene>
<dbReference type="PANTHER" id="PTHR33397">
    <property type="entry name" value="UPF0331 PROTEIN YUTE"/>
    <property type="match status" value="1"/>
</dbReference>
<keyword evidence="2" id="KW-0540">Nuclease</keyword>
<keyword evidence="1" id="KW-1277">Toxin-antitoxin system</keyword>
<evidence type="ECO:0000313" key="6">
    <source>
        <dbReference type="Proteomes" id="UP001595947"/>
    </source>
</evidence>
<dbReference type="Pfam" id="PF01934">
    <property type="entry name" value="HepT-like"/>
    <property type="match status" value="1"/>
</dbReference>
<dbReference type="Gene3D" id="1.20.120.580">
    <property type="entry name" value="bsu32300-like"/>
    <property type="match status" value="1"/>
</dbReference>
<dbReference type="EMBL" id="JBHSIV010000004">
    <property type="protein sequence ID" value="MFC5061551.1"/>
    <property type="molecule type" value="Genomic_DNA"/>
</dbReference>
<keyword evidence="6" id="KW-1185">Reference proteome</keyword>
<proteinExistence type="inferred from homology"/>
<evidence type="ECO:0000313" key="5">
    <source>
        <dbReference type="EMBL" id="MFC5061551.1"/>
    </source>
</evidence>
<dbReference type="InterPro" id="IPR052379">
    <property type="entry name" value="Type_VII_TA_RNase"/>
</dbReference>
<evidence type="ECO:0000256" key="1">
    <source>
        <dbReference type="ARBA" id="ARBA00022649"/>
    </source>
</evidence>
<comment type="similarity">
    <text evidence="4">Belongs to the HepT RNase toxin family.</text>
</comment>
<accession>A0ABV9YI54</accession>
<dbReference type="InterPro" id="IPR037038">
    <property type="entry name" value="HepT-like_sf"/>
</dbReference>
<evidence type="ECO:0000256" key="3">
    <source>
        <dbReference type="ARBA" id="ARBA00022801"/>
    </source>
</evidence>
<keyword evidence="3" id="KW-0378">Hydrolase</keyword>
<name>A0ABV9YI54_9PSEU</name>
<dbReference type="InterPro" id="IPR008201">
    <property type="entry name" value="HepT-like"/>
</dbReference>
<reference evidence="6" key="1">
    <citation type="journal article" date="2019" name="Int. J. Syst. Evol. Microbiol.">
        <title>The Global Catalogue of Microorganisms (GCM) 10K type strain sequencing project: providing services to taxonomists for standard genome sequencing and annotation.</title>
        <authorList>
            <consortium name="The Broad Institute Genomics Platform"/>
            <consortium name="The Broad Institute Genome Sequencing Center for Infectious Disease"/>
            <person name="Wu L."/>
            <person name="Ma J."/>
        </authorList>
    </citation>
    <scope>NUCLEOTIDE SEQUENCE [LARGE SCALE GENOMIC DNA]</scope>
    <source>
        <strain evidence="6">CGMCC 4.7093</strain>
    </source>
</reference>
<dbReference type="NCBIfam" id="NF047751">
    <property type="entry name" value="HepT_toxin"/>
    <property type="match status" value="1"/>
</dbReference>
<dbReference type="Proteomes" id="UP001595947">
    <property type="component" value="Unassembled WGS sequence"/>
</dbReference>
<evidence type="ECO:0000256" key="2">
    <source>
        <dbReference type="ARBA" id="ARBA00022722"/>
    </source>
</evidence>
<organism evidence="5 6">
    <name type="scientific">Actinomycetospora atypica</name>
    <dbReference type="NCBI Taxonomy" id="1290095"/>
    <lineage>
        <taxon>Bacteria</taxon>
        <taxon>Bacillati</taxon>
        <taxon>Actinomycetota</taxon>
        <taxon>Actinomycetes</taxon>
        <taxon>Pseudonocardiales</taxon>
        <taxon>Pseudonocardiaceae</taxon>
        <taxon>Actinomycetospora</taxon>
    </lineage>
</organism>
<comment type="caution">
    <text evidence="5">The sequence shown here is derived from an EMBL/GenBank/DDBJ whole genome shotgun (WGS) entry which is preliminary data.</text>
</comment>
<evidence type="ECO:0000256" key="4">
    <source>
        <dbReference type="ARBA" id="ARBA00024207"/>
    </source>
</evidence>
<dbReference type="PANTHER" id="PTHR33397:SF5">
    <property type="entry name" value="RNASE YUTE-RELATED"/>
    <property type="match status" value="1"/>
</dbReference>
<dbReference type="RefSeq" id="WP_378034905.1">
    <property type="nucleotide sequence ID" value="NZ_JBHSIV010000004.1"/>
</dbReference>